<protein>
    <submittedName>
        <fullName evidence="2">Uncharacterized protein</fullName>
    </submittedName>
</protein>
<gene>
    <name evidence="2" type="ORF">KC01_LOCUS23866</name>
</gene>
<accession>A0AAV2KY00</accession>
<feature type="region of interest" description="Disordered" evidence="1">
    <location>
        <begin position="126"/>
        <end position="145"/>
    </location>
</feature>
<feature type="compositionally biased region" description="Basic residues" evidence="1">
    <location>
        <begin position="87"/>
        <end position="105"/>
    </location>
</feature>
<evidence type="ECO:0000313" key="3">
    <source>
        <dbReference type="Proteomes" id="UP001497482"/>
    </source>
</evidence>
<proteinExistence type="predicted"/>
<reference evidence="2 3" key="1">
    <citation type="submission" date="2024-04" db="EMBL/GenBank/DDBJ databases">
        <authorList>
            <person name="Waldvogel A.-M."/>
            <person name="Schoenle A."/>
        </authorList>
    </citation>
    <scope>NUCLEOTIDE SEQUENCE [LARGE SCALE GENOMIC DNA]</scope>
</reference>
<feature type="compositionally biased region" description="Basic and acidic residues" evidence="1">
    <location>
        <begin position="126"/>
        <end position="140"/>
    </location>
</feature>
<sequence>MQNVTSLRDTVRSYLVPLDAGQRGPAVGLVVVVTVGHVCTDHRAGPSAPFKHRHVSCGGAALLTQCPGLRQQPIRIPRQQDPQHSQQVRHVRSPRGAHFVQRKHRESPENTEDQEEGDALVQASDHECASGHAHEQEHGRAGSTERCMCPIQKRAQHRLRQVPQRQQRESSVQLDLSTEQEDPQPEEGTQEAEERRERAPATLEQLRHAAPEQVKGRERACAVLSLSPPLCTSEQERDARTQTPDAHCHFVGTPESGQGQPGTALLRLSGQRGSTCFHSRVSFTQGHASRSGTLLLSQVQLDGSNMKETITVPGHQRLVRSSCFMRPLFPSLVLAHLCLHVDRAPPGASVGRV</sequence>
<feature type="compositionally biased region" description="Polar residues" evidence="1">
    <location>
        <begin position="163"/>
        <end position="177"/>
    </location>
</feature>
<feature type="region of interest" description="Disordered" evidence="1">
    <location>
        <begin position="158"/>
        <end position="200"/>
    </location>
</feature>
<dbReference type="AlphaFoldDB" id="A0AAV2KY00"/>
<organism evidence="2 3">
    <name type="scientific">Knipowitschia caucasica</name>
    <name type="common">Caucasian dwarf goby</name>
    <name type="synonym">Pomatoschistus caucasicus</name>
    <dbReference type="NCBI Taxonomy" id="637954"/>
    <lineage>
        <taxon>Eukaryota</taxon>
        <taxon>Metazoa</taxon>
        <taxon>Chordata</taxon>
        <taxon>Craniata</taxon>
        <taxon>Vertebrata</taxon>
        <taxon>Euteleostomi</taxon>
        <taxon>Actinopterygii</taxon>
        <taxon>Neopterygii</taxon>
        <taxon>Teleostei</taxon>
        <taxon>Neoteleostei</taxon>
        <taxon>Acanthomorphata</taxon>
        <taxon>Gobiaria</taxon>
        <taxon>Gobiiformes</taxon>
        <taxon>Gobioidei</taxon>
        <taxon>Gobiidae</taxon>
        <taxon>Gobiinae</taxon>
        <taxon>Knipowitschia</taxon>
    </lineage>
</organism>
<keyword evidence="3" id="KW-1185">Reference proteome</keyword>
<feature type="compositionally biased region" description="Acidic residues" evidence="1">
    <location>
        <begin position="178"/>
        <end position="191"/>
    </location>
</feature>
<dbReference type="EMBL" id="OZ035842">
    <property type="protein sequence ID" value="CAL1594973.1"/>
    <property type="molecule type" value="Genomic_DNA"/>
</dbReference>
<evidence type="ECO:0000313" key="2">
    <source>
        <dbReference type="EMBL" id="CAL1594973.1"/>
    </source>
</evidence>
<name>A0AAV2KY00_KNICA</name>
<feature type="region of interest" description="Disordered" evidence="1">
    <location>
        <begin position="77"/>
        <end position="121"/>
    </location>
</feature>
<dbReference type="Proteomes" id="UP001497482">
    <property type="component" value="Chromosome 20"/>
</dbReference>
<evidence type="ECO:0000256" key="1">
    <source>
        <dbReference type="SAM" id="MobiDB-lite"/>
    </source>
</evidence>
<feature type="compositionally biased region" description="Acidic residues" evidence="1">
    <location>
        <begin position="109"/>
        <end position="118"/>
    </location>
</feature>